<dbReference type="AlphaFoldDB" id="A0ABD5YPT7"/>
<protein>
    <submittedName>
        <fullName evidence="1">Uncharacterized protein</fullName>
    </submittedName>
</protein>
<dbReference type="EMBL" id="JBHTAX010000001">
    <property type="protein sequence ID" value="MFC7191358.1"/>
    <property type="molecule type" value="Genomic_DNA"/>
</dbReference>
<sequence length="149" mass="17181">MNLPPAASPTDATGPPDRQTLRLLERHLTKESVVADTDFEPNTHEPRCLCALLDTAYYPELVETARLNIRWFMSDDFSIHYVETTANNRWECRWDRHPDDHNAREHVHQPPDGSEVTDVSFPTLHPLDVYSTVCAALEQRRETLWGTDQ</sequence>
<dbReference type="GeneID" id="76201085"/>
<evidence type="ECO:0000313" key="2">
    <source>
        <dbReference type="Proteomes" id="UP001596417"/>
    </source>
</evidence>
<accession>A0ABD5YPT7</accession>
<gene>
    <name evidence="1" type="ORF">ACFQL7_17170</name>
</gene>
<comment type="caution">
    <text evidence="1">The sequence shown here is derived from an EMBL/GenBank/DDBJ whole genome shotgun (WGS) entry which is preliminary data.</text>
</comment>
<dbReference type="Proteomes" id="UP001596417">
    <property type="component" value="Unassembled WGS sequence"/>
</dbReference>
<dbReference type="Pfam" id="PF20126">
    <property type="entry name" value="TumE"/>
    <property type="match status" value="1"/>
</dbReference>
<proteinExistence type="predicted"/>
<organism evidence="1 2">
    <name type="scientific">Halocatena marina</name>
    <dbReference type="NCBI Taxonomy" id="2934937"/>
    <lineage>
        <taxon>Archaea</taxon>
        <taxon>Methanobacteriati</taxon>
        <taxon>Methanobacteriota</taxon>
        <taxon>Stenosarchaea group</taxon>
        <taxon>Halobacteria</taxon>
        <taxon>Halobacteriales</taxon>
        <taxon>Natronomonadaceae</taxon>
        <taxon>Halocatena</taxon>
    </lineage>
</organism>
<keyword evidence="2" id="KW-1185">Reference proteome</keyword>
<dbReference type="InterPro" id="IPR045397">
    <property type="entry name" value="TumE-like"/>
</dbReference>
<dbReference type="RefSeq" id="WP_264555675.1">
    <property type="nucleotide sequence ID" value="NZ_CP109979.1"/>
</dbReference>
<evidence type="ECO:0000313" key="1">
    <source>
        <dbReference type="EMBL" id="MFC7191358.1"/>
    </source>
</evidence>
<name>A0ABD5YPT7_9EURY</name>
<reference evidence="1 2" key="1">
    <citation type="journal article" date="2019" name="Int. J. Syst. Evol. Microbiol.">
        <title>The Global Catalogue of Microorganisms (GCM) 10K type strain sequencing project: providing services to taxonomists for standard genome sequencing and annotation.</title>
        <authorList>
            <consortium name="The Broad Institute Genomics Platform"/>
            <consortium name="The Broad Institute Genome Sequencing Center for Infectious Disease"/>
            <person name="Wu L."/>
            <person name="Ma J."/>
        </authorList>
    </citation>
    <scope>NUCLEOTIDE SEQUENCE [LARGE SCALE GENOMIC DNA]</scope>
    <source>
        <strain evidence="1 2">RDMS1</strain>
    </source>
</reference>